<dbReference type="RefSeq" id="WP_135529015.1">
    <property type="nucleotide sequence ID" value="NZ_SRKZ01000001.1"/>
</dbReference>
<accession>A0A4Z0MTU0</accession>
<keyword evidence="2" id="KW-1185">Reference proteome</keyword>
<dbReference type="OrthoDB" id="895592at2"/>
<reference evidence="1 2" key="1">
    <citation type="submission" date="2019-04" db="EMBL/GenBank/DDBJ databases">
        <authorList>
            <person name="Feng G."/>
            <person name="Zhang J."/>
            <person name="Zhu H."/>
        </authorList>
    </citation>
    <scope>NUCLEOTIDE SEQUENCE [LARGE SCALE GENOMIC DNA]</scope>
    <source>
        <strain evidence="1 2">JCM 19491</strain>
    </source>
</reference>
<sequence>MRHELSLTSADGTETITLQVPTSWDDVTLQQYIDYQCSEEPAVCQLAGITQAQLDRLVYTDAGYLINLLAFAAELPDPPLSEGMRDPGAATYGQMVLANQYIEEHPDQPHIFYAPYLYALYRTREVYGRNDQGKEEQMRQAILQQPVGQCLSDVLFIYAGWLTSMSATPQVPKTLPSQTMTSWKPDWKNWGSVLARCLPSMRSAAPSAAPGPTSTP</sequence>
<comment type="caution">
    <text evidence="1">The sequence shown here is derived from an EMBL/GenBank/DDBJ whole genome shotgun (WGS) entry which is preliminary data.</text>
</comment>
<evidence type="ECO:0000313" key="1">
    <source>
        <dbReference type="EMBL" id="TGD82860.1"/>
    </source>
</evidence>
<organism evidence="1 2">
    <name type="scientific">Hymenobacter wooponensis</name>
    <dbReference type="NCBI Taxonomy" id="1525360"/>
    <lineage>
        <taxon>Bacteria</taxon>
        <taxon>Pseudomonadati</taxon>
        <taxon>Bacteroidota</taxon>
        <taxon>Cytophagia</taxon>
        <taxon>Cytophagales</taxon>
        <taxon>Hymenobacteraceae</taxon>
        <taxon>Hymenobacter</taxon>
    </lineage>
</organism>
<gene>
    <name evidence="1" type="ORF">EU557_03510</name>
</gene>
<proteinExistence type="predicted"/>
<name>A0A4Z0MTU0_9BACT</name>
<dbReference type="AlphaFoldDB" id="A0A4Z0MTU0"/>
<evidence type="ECO:0000313" key="2">
    <source>
        <dbReference type="Proteomes" id="UP000298284"/>
    </source>
</evidence>
<dbReference type="Proteomes" id="UP000298284">
    <property type="component" value="Unassembled WGS sequence"/>
</dbReference>
<dbReference type="EMBL" id="SRKZ01000001">
    <property type="protein sequence ID" value="TGD82860.1"/>
    <property type="molecule type" value="Genomic_DNA"/>
</dbReference>
<protein>
    <submittedName>
        <fullName evidence="1">Uncharacterized protein</fullName>
    </submittedName>
</protein>